<dbReference type="InterPro" id="IPR036034">
    <property type="entry name" value="PDZ_sf"/>
</dbReference>
<protein>
    <recommendedName>
        <fullName evidence="2">Probable 26S proteasome regulatory subunit p27</fullName>
    </recommendedName>
</protein>
<accession>A0A4P9X710</accession>
<dbReference type="Gene3D" id="6.10.140.1710">
    <property type="match status" value="1"/>
</dbReference>
<evidence type="ECO:0000313" key="6">
    <source>
        <dbReference type="EMBL" id="RKP01004.1"/>
    </source>
</evidence>
<feature type="compositionally biased region" description="Low complexity" evidence="4">
    <location>
        <begin position="112"/>
        <end position="126"/>
    </location>
</feature>
<reference evidence="7" key="1">
    <citation type="journal article" date="2018" name="Nat. Microbiol.">
        <title>Leveraging single-cell genomics to expand the fungal tree of life.</title>
        <authorList>
            <person name="Ahrendt S.R."/>
            <person name="Quandt C.A."/>
            <person name="Ciobanu D."/>
            <person name="Clum A."/>
            <person name="Salamov A."/>
            <person name="Andreopoulos B."/>
            <person name="Cheng J.F."/>
            <person name="Woyke T."/>
            <person name="Pelin A."/>
            <person name="Henrissat B."/>
            <person name="Reynolds N.K."/>
            <person name="Benny G.L."/>
            <person name="Smith M.E."/>
            <person name="James T.Y."/>
            <person name="Grigoriev I.V."/>
        </authorList>
    </citation>
    <scope>NUCLEOTIDE SEQUENCE [LARGE SCALE GENOMIC DNA]</scope>
    <source>
        <strain evidence="7">ATCC 52028</strain>
    </source>
</reference>
<dbReference type="STRING" id="1555241.A0A4P9X710"/>
<dbReference type="PANTHER" id="PTHR12651:SF1">
    <property type="entry name" value="26S PROTEASOME NON-ATPASE REGULATORY SUBUNIT 9"/>
    <property type="match status" value="1"/>
</dbReference>
<evidence type="ECO:0000259" key="5">
    <source>
        <dbReference type="Pfam" id="PF18265"/>
    </source>
</evidence>
<gene>
    <name evidence="6" type="ORF">CXG81DRAFT_12546</name>
</gene>
<dbReference type="Pfam" id="PF18265">
    <property type="entry name" value="Nas2_N"/>
    <property type="match status" value="1"/>
</dbReference>
<dbReference type="Proteomes" id="UP000274922">
    <property type="component" value="Unassembled WGS sequence"/>
</dbReference>
<evidence type="ECO:0000256" key="1">
    <source>
        <dbReference type="ARBA" id="ARBA00023186"/>
    </source>
</evidence>
<feature type="coiled-coil region" evidence="3">
    <location>
        <begin position="6"/>
        <end position="33"/>
    </location>
</feature>
<evidence type="ECO:0000313" key="7">
    <source>
        <dbReference type="Proteomes" id="UP000274922"/>
    </source>
</evidence>
<feature type="compositionally biased region" description="Polar residues" evidence="4">
    <location>
        <begin position="100"/>
        <end position="111"/>
    </location>
</feature>
<dbReference type="PANTHER" id="PTHR12651">
    <property type="entry name" value="26S PROTEASOME NON-ATPASE REGULATORY SUBUNIT 9"/>
    <property type="match status" value="1"/>
</dbReference>
<dbReference type="InterPro" id="IPR035269">
    <property type="entry name" value="PSMD9"/>
</dbReference>
<proteinExistence type="predicted"/>
<evidence type="ECO:0000256" key="4">
    <source>
        <dbReference type="SAM" id="MobiDB-lite"/>
    </source>
</evidence>
<dbReference type="SUPFAM" id="SSF50156">
    <property type="entry name" value="PDZ domain-like"/>
    <property type="match status" value="1"/>
</dbReference>
<evidence type="ECO:0000256" key="3">
    <source>
        <dbReference type="SAM" id="Coils"/>
    </source>
</evidence>
<feature type="region of interest" description="Disordered" evidence="4">
    <location>
        <begin position="100"/>
        <end position="126"/>
    </location>
</feature>
<dbReference type="FunFam" id="2.30.42.10:FF:000107">
    <property type="entry name" value="26S proteasome non-ATPase regulatory subunit 9"/>
    <property type="match status" value="1"/>
</dbReference>
<organism evidence="6 7">
    <name type="scientific">Caulochytrium protostelioides</name>
    <dbReference type="NCBI Taxonomy" id="1555241"/>
    <lineage>
        <taxon>Eukaryota</taxon>
        <taxon>Fungi</taxon>
        <taxon>Fungi incertae sedis</taxon>
        <taxon>Chytridiomycota</taxon>
        <taxon>Chytridiomycota incertae sedis</taxon>
        <taxon>Chytridiomycetes</taxon>
        <taxon>Caulochytriales</taxon>
        <taxon>Caulochytriaceae</taxon>
        <taxon>Caulochytrium</taxon>
    </lineage>
</organism>
<dbReference type="Gene3D" id="2.30.42.10">
    <property type="match status" value="1"/>
</dbReference>
<sequence>MTVPSSADLAAALKTLIAQRDALEAEILDLLEILKAQGNVGMTAPLVGADGFPRADVDVYTVRHTRAEVIRKRNDAKALTDRIESELHELHRVAQLERTTTIPTPQAQNESAAAAAPIPGAADHGDDAGLATLAPMARIDAVAPESPASAAGLVTGDLLLRVGRLTAVDTAPTMGGLGALGAYVQQHKNRPLAVVVRRAGPSHCTLQLTPKEWDGRGLLGCHIVPTDA</sequence>
<dbReference type="OrthoDB" id="72325at2759"/>
<dbReference type="EMBL" id="ML014189">
    <property type="protein sequence ID" value="RKP01004.1"/>
    <property type="molecule type" value="Genomic_DNA"/>
</dbReference>
<keyword evidence="3" id="KW-0175">Coiled coil</keyword>
<dbReference type="AlphaFoldDB" id="A0A4P9X710"/>
<name>A0A4P9X710_9FUNG</name>
<dbReference type="GO" id="GO:0070682">
    <property type="term" value="P:proteasome regulatory particle assembly"/>
    <property type="evidence" value="ECO:0007669"/>
    <property type="project" value="InterPro"/>
</dbReference>
<keyword evidence="7" id="KW-1185">Reference proteome</keyword>
<dbReference type="GO" id="GO:0005634">
    <property type="term" value="C:nucleus"/>
    <property type="evidence" value="ECO:0007669"/>
    <property type="project" value="TreeGrafter"/>
</dbReference>
<keyword evidence="1" id="KW-0143">Chaperone</keyword>
<evidence type="ECO:0000256" key="2">
    <source>
        <dbReference type="ARBA" id="ARBA00068021"/>
    </source>
</evidence>
<dbReference type="InterPro" id="IPR040815">
    <property type="entry name" value="Nas2_N"/>
</dbReference>
<feature type="domain" description="Nas2 N-terminal" evidence="5">
    <location>
        <begin position="13"/>
        <end position="91"/>
    </location>
</feature>
<dbReference type="GO" id="GO:0005737">
    <property type="term" value="C:cytoplasm"/>
    <property type="evidence" value="ECO:0007669"/>
    <property type="project" value="TreeGrafter"/>
</dbReference>